<sequence>MEVPTEPHRELVPSKCKFESHIPPHENRSLLAKDSSGEQIFFTVCRSTYGAATVIMCKLRSDNDCSTR</sequence>
<evidence type="ECO:0000313" key="3">
    <source>
        <dbReference type="Proteomes" id="UP000030765"/>
    </source>
</evidence>
<reference evidence="2" key="2">
    <citation type="submission" date="2020-05" db="UniProtKB">
        <authorList>
            <consortium name="EnsemblMetazoa"/>
        </authorList>
    </citation>
    <scope>IDENTIFICATION</scope>
</reference>
<accession>A0A084VED6</accession>
<dbReference type="Proteomes" id="UP000030765">
    <property type="component" value="Unassembled WGS sequence"/>
</dbReference>
<keyword evidence="3" id="KW-1185">Reference proteome</keyword>
<proteinExistence type="predicted"/>
<dbReference type="VEuPathDB" id="VectorBase:ASIC003454"/>
<dbReference type="EnsemblMetazoa" id="ASIC003454-RA">
    <property type="protein sequence ID" value="ASIC003454-PA"/>
    <property type="gene ID" value="ASIC003454"/>
</dbReference>
<evidence type="ECO:0000313" key="2">
    <source>
        <dbReference type="EnsemblMetazoa" id="ASIC003454-PA"/>
    </source>
</evidence>
<dbReference type="EMBL" id="ATLV01012270">
    <property type="status" value="NOT_ANNOTATED_CDS"/>
    <property type="molecule type" value="Genomic_DNA"/>
</dbReference>
<reference evidence="1 3" key="1">
    <citation type="journal article" date="2014" name="BMC Genomics">
        <title>Genome sequence of Anopheles sinensis provides insight into genetics basis of mosquito competence for malaria parasites.</title>
        <authorList>
            <person name="Zhou D."/>
            <person name="Zhang D."/>
            <person name="Ding G."/>
            <person name="Shi L."/>
            <person name="Hou Q."/>
            <person name="Ye Y."/>
            <person name="Xu Y."/>
            <person name="Zhou H."/>
            <person name="Xiong C."/>
            <person name="Li S."/>
            <person name="Yu J."/>
            <person name="Hong S."/>
            <person name="Yu X."/>
            <person name="Zou P."/>
            <person name="Chen C."/>
            <person name="Chang X."/>
            <person name="Wang W."/>
            <person name="Lv Y."/>
            <person name="Sun Y."/>
            <person name="Ma L."/>
            <person name="Shen B."/>
            <person name="Zhu C."/>
        </authorList>
    </citation>
    <scope>NUCLEOTIDE SEQUENCE [LARGE SCALE GENOMIC DNA]</scope>
</reference>
<dbReference type="AlphaFoldDB" id="A0A084VED6"/>
<organism evidence="1">
    <name type="scientific">Anopheles sinensis</name>
    <name type="common">Mosquito</name>
    <dbReference type="NCBI Taxonomy" id="74873"/>
    <lineage>
        <taxon>Eukaryota</taxon>
        <taxon>Metazoa</taxon>
        <taxon>Ecdysozoa</taxon>
        <taxon>Arthropoda</taxon>
        <taxon>Hexapoda</taxon>
        <taxon>Insecta</taxon>
        <taxon>Pterygota</taxon>
        <taxon>Neoptera</taxon>
        <taxon>Endopterygota</taxon>
        <taxon>Diptera</taxon>
        <taxon>Nematocera</taxon>
        <taxon>Culicoidea</taxon>
        <taxon>Culicidae</taxon>
        <taxon>Anophelinae</taxon>
        <taxon>Anopheles</taxon>
    </lineage>
</organism>
<protein>
    <submittedName>
        <fullName evidence="1 2">Uncharacterized protein</fullName>
    </submittedName>
</protein>
<evidence type="ECO:0000313" key="1">
    <source>
        <dbReference type="EMBL" id="KFB36330.1"/>
    </source>
</evidence>
<gene>
    <name evidence="1" type="ORF">ZHAS_00003454</name>
</gene>
<name>A0A084VED6_ANOSI</name>
<dbReference type="EMBL" id="KE524777">
    <property type="protein sequence ID" value="KFB36330.1"/>
    <property type="molecule type" value="Genomic_DNA"/>
</dbReference>